<keyword evidence="5 9" id="KW-0560">Oxidoreductase</keyword>
<dbReference type="PANTHER" id="PTHR24292">
    <property type="entry name" value="CYTOCHROME P450"/>
    <property type="match status" value="1"/>
</dbReference>
<keyword evidence="3 8" id="KW-0349">Heme</keyword>
<dbReference type="SUPFAM" id="SSF48264">
    <property type="entry name" value="Cytochrome P450"/>
    <property type="match status" value="1"/>
</dbReference>
<evidence type="ECO:0000256" key="5">
    <source>
        <dbReference type="ARBA" id="ARBA00023002"/>
    </source>
</evidence>
<dbReference type="EMBL" id="CAJNOC010001862">
    <property type="protein sequence ID" value="CAF0896531.1"/>
    <property type="molecule type" value="Genomic_DNA"/>
</dbReference>
<evidence type="ECO:0000256" key="9">
    <source>
        <dbReference type="RuleBase" id="RU000461"/>
    </source>
</evidence>
<dbReference type="OrthoDB" id="6501435at2759"/>
<dbReference type="InterPro" id="IPR036396">
    <property type="entry name" value="Cyt_P450_sf"/>
</dbReference>
<organism evidence="11 12">
    <name type="scientific">Brachionus calyciflorus</name>
    <dbReference type="NCBI Taxonomy" id="104777"/>
    <lineage>
        <taxon>Eukaryota</taxon>
        <taxon>Metazoa</taxon>
        <taxon>Spiralia</taxon>
        <taxon>Gnathifera</taxon>
        <taxon>Rotifera</taxon>
        <taxon>Eurotatoria</taxon>
        <taxon>Monogononta</taxon>
        <taxon>Pseudotrocha</taxon>
        <taxon>Ploima</taxon>
        <taxon>Brachionidae</taxon>
        <taxon>Brachionus</taxon>
    </lineage>
</organism>
<dbReference type="FunFam" id="1.10.630.10:FF:000182">
    <property type="entry name" value="Cytochrome P450 3A4"/>
    <property type="match status" value="1"/>
</dbReference>
<dbReference type="PRINTS" id="PR00385">
    <property type="entry name" value="P450"/>
</dbReference>
<dbReference type="Gene3D" id="1.10.630.10">
    <property type="entry name" value="Cytochrome P450"/>
    <property type="match status" value="1"/>
</dbReference>
<feature type="binding site" description="axial binding residue" evidence="8">
    <location>
        <position position="479"/>
    </location>
    <ligand>
        <name>heme</name>
        <dbReference type="ChEBI" id="CHEBI:30413"/>
    </ligand>
    <ligandPart>
        <name>Fe</name>
        <dbReference type="ChEBI" id="CHEBI:18248"/>
    </ligandPart>
</feature>
<evidence type="ECO:0008006" key="13">
    <source>
        <dbReference type="Google" id="ProtNLM"/>
    </source>
</evidence>
<keyword evidence="12" id="KW-1185">Reference proteome</keyword>
<dbReference type="Pfam" id="PF00067">
    <property type="entry name" value="p450"/>
    <property type="match status" value="1"/>
</dbReference>
<sequence>MNFSTNTLFHLEDLKQILNDLDKRFILGITTLGLSLFYLGKIWHSYGYFKRRGFNNPKSEFLFGNVRSVFKKKNLSEQFYEWTKTYGKTYGYFEGHLPVYVTSDLDFIQEIFIKQSSNFAARKKIHLNPRDNDPRVDLLIATKSRWKRMRMVMNPTFSSLKLRELDPILVSCADRLIDVLNKEGIECDLDIAQYMKRFTMDTIWNCAFGIDINIQYEKENEYFYKSEEIFRSFAHLNLFTYLADYFHEFRAIIVDFLILTQRVLSIFIDSNKLQAVFWLRYKVRELVELRKRNGPLANRKKDYIQLLLDANEQFQNEKTTDQNEIKKYLTQDEVHSGLMLFMLAGYETTSNTLTNASFVLVTHPKEQMKLYEEITSHFGSDLSLVNSESVQDLEYLDLFIKEVLRVYPIGTIVRRCTNPTQVKGISFGIDDSIAVDVLSIHYDEELWGPVDPNLFYPLRHKEKRHPIAFLAFGAGPRNCIGMKFAINELKIALAKLLINFEFLKSDKISYEKLEFEEGIVRTAVNGVTLNLKKRN</sequence>
<feature type="transmembrane region" description="Helical" evidence="10">
    <location>
        <begin position="25"/>
        <end position="43"/>
    </location>
</feature>
<comment type="cofactor">
    <cofactor evidence="1 8">
        <name>heme</name>
        <dbReference type="ChEBI" id="CHEBI:30413"/>
    </cofactor>
</comment>
<dbReference type="InterPro" id="IPR001128">
    <property type="entry name" value="Cyt_P450"/>
</dbReference>
<name>A0A813ZDQ1_9BILA</name>
<evidence type="ECO:0000256" key="4">
    <source>
        <dbReference type="ARBA" id="ARBA00022723"/>
    </source>
</evidence>
<evidence type="ECO:0000313" key="12">
    <source>
        <dbReference type="Proteomes" id="UP000663879"/>
    </source>
</evidence>
<evidence type="ECO:0000256" key="3">
    <source>
        <dbReference type="ARBA" id="ARBA00022617"/>
    </source>
</evidence>
<comment type="caution">
    <text evidence="11">The sequence shown here is derived from an EMBL/GenBank/DDBJ whole genome shotgun (WGS) entry which is preliminary data.</text>
</comment>
<evidence type="ECO:0000256" key="1">
    <source>
        <dbReference type="ARBA" id="ARBA00001971"/>
    </source>
</evidence>
<proteinExistence type="inferred from homology"/>
<keyword evidence="7 9" id="KW-0503">Monooxygenase</keyword>
<dbReference type="PROSITE" id="PS00086">
    <property type="entry name" value="CYTOCHROME_P450"/>
    <property type="match status" value="1"/>
</dbReference>
<dbReference type="InterPro" id="IPR002401">
    <property type="entry name" value="Cyt_P450_E_grp-I"/>
</dbReference>
<dbReference type="InterPro" id="IPR017972">
    <property type="entry name" value="Cyt_P450_CS"/>
</dbReference>
<dbReference type="PRINTS" id="PR00463">
    <property type="entry name" value="EP450I"/>
</dbReference>
<dbReference type="Proteomes" id="UP000663879">
    <property type="component" value="Unassembled WGS sequence"/>
</dbReference>
<evidence type="ECO:0000256" key="7">
    <source>
        <dbReference type="ARBA" id="ARBA00023033"/>
    </source>
</evidence>
<comment type="similarity">
    <text evidence="2 9">Belongs to the cytochrome P450 family.</text>
</comment>
<dbReference type="GO" id="GO:0016705">
    <property type="term" value="F:oxidoreductase activity, acting on paired donors, with incorporation or reduction of molecular oxygen"/>
    <property type="evidence" value="ECO:0007669"/>
    <property type="project" value="InterPro"/>
</dbReference>
<dbReference type="GO" id="GO:0004497">
    <property type="term" value="F:monooxygenase activity"/>
    <property type="evidence" value="ECO:0007669"/>
    <property type="project" value="UniProtKB-KW"/>
</dbReference>
<dbReference type="GO" id="GO:0005506">
    <property type="term" value="F:iron ion binding"/>
    <property type="evidence" value="ECO:0007669"/>
    <property type="project" value="InterPro"/>
</dbReference>
<keyword evidence="10" id="KW-0472">Membrane</keyword>
<accession>A0A813ZDQ1</accession>
<evidence type="ECO:0000256" key="2">
    <source>
        <dbReference type="ARBA" id="ARBA00010617"/>
    </source>
</evidence>
<dbReference type="GO" id="GO:0020037">
    <property type="term" value="F:heme binding"/>
    <property type="evidence" value="ECO:0007669"/>
    <property type="project" value="InterPro"/>
</dbReference>
<dbReference type="PANTHER" id="PTHR24292:SF102">
    <property type="entry name" value="CYTOCHROME P450 FAMILY-RELATED"/>
    <property type="match status" value="1"/>
</dbReference>
<evidence type="ECO:0000256" key="10">
    <source>
        <dbReference type="SAM" id="Phobius"/>
    </source>
</evidence>
<keyword evidence="4 8" id="KW-0479">Metal-binding</keyword>
<keyword evidence="6 8" id="KW-0408">Iron</keyword>
<keyword evidence="10" id="KW-0812">Transmembrane</keyword>
<dbReference type="AlphaFoldDB" id="A0A813ZDQ1"/>
<keyword evidence="10" id="KW-1133">Transmembrane helix</keyword>
<protein>
    <recommendedName>
        <fullName evidence="13">Cytochrome p450</fullName>
    </recommendedName>
</protein>
<evidence type="ECO:0000313" key="11">
    <source>
        <dbReference type="EMBL" id="CAF0896531.1"/>
    </source>
</evidence>
<evidence type="ECO:0000256" key="8">
    <source>
        <dbReference type="PIRSR" id="PIRSR602401-1"/>
    </source>
</evidence>
<reference evidence="11" key="1">
    <citation type="submission" date="2021-02" db="EMBL/GenBank/DDBJ databases">
        <authorList>
            <person name="Nowell W R."/>
        </authorList>
    </citation>
    <scope>NUCLEOTIDE SEQUENCE</scope>
    <source>
        <strain evidence="11">Ploen Becks lab</strain>
    </source>
</reference>
<gene>
    <name evidence="11" type="ORF">OXX778_LOCUS11182</name>
</gene>
<evidence type="ECO:0000256" key="6">
    <source>
        <dbReference type="ARBA" id="ARBA00023004"/>
    </source>
</evidence>
<dbReference type="InterPro" id="IPR050476">
    <property type="entry name" value="Insect_CytP450_Detox"/>
</dbReference>